<reference evidence="1 2" key="1">
    <citation type="submission" date="2015-01" db="EMBL/GenBank/DDBJ databases">
        <title>Evolution of Trichinella species and genotypes.</title>
        <authorList>
            <person name="Korhonen P.K."/>
            <person name="Edoardo P."/>
            <person name="Giuseppe L.R."/>
            <person name="Gasser R.B."/>
        </authorList>
    </citation>
    <scope>NUCLEOTIDE SEQUENCE [LARGE SCALE GENOMIC DNA]</scope>
    <source>
        <strain evidence="1">ISS37</strain>
    </source>
</reference>
<proteinExistence type="predicted"/>
<accession>A0A0V0RHS0</accession>
<name>A0A0V0RHS0_9BILA</name>
<organism evidence="1 2">
    <name type="scientific">Trichinella nelsoni</name>
    <dbReference type="NCBI Taxonomy" id="6336"/>
    <lineage>
        <taxon>Eukaryota</taxon>
        <taxon>Metazoa</taxon>
        <taxon>Ecdysozoa</taxon>
        <taxon>Nematoda</taxon>
        <taxon>Enoplea</taxon>
        <taxon>Dorylaimia</taxon>
        <taxon>Trichinellida</taxon>
        <taxon>Trichinellidae</taxon>
        <taxon>Trichinella</taxon>
    </lineage>
</organism>
<keyword evidence="2" id="KW-1185">Reference proteome</keyword>
<protein>
    <submittedName>
        <fullName evidence="1">Uncharacterized protein</fullName>
    </submittedName>
</protein>
<dbReference type="Proteomes" id="UP000054630">
    <property type="component" value="Unassembled WGS sequence"/>
</dbReference>
<gene>
    <name evidence="1" type="ORF">T07_13526</name>
</gene>
<sequence>MESQLSGQKVSVMPYTCHNSDGQVLKRLQIEIELTAPHNKGDCATIPATRRGVRSRKNV</sequence>
<evidence type="ECO:0000313" key="1">
    <source>
        <dbReference type="EMBL" id="KRX14073.1"/>
    </source>
</evidence>
<dbReference type="EMBL" id="JYDL01000173">
    <property type="protein sequence ID" value="KRX14073.1"/>
    <property type="molecule type" value="Genomic_DNA"/>
</dbReference>
<evidence type="ECO:0000313" key="2">
    <source>
        <dbReference type="Proteomes" id="UP000054630"/>
    </source>
</evidence>
<comment type="caution">
    <text evidence="1">The sequence shown here is derived from an EMBL/GenBank/DDBJ whole genome shotgun (WGS) entry which is preliminary data.</text>
</comment>
<dbReference type="AlphaFoldDB" id="A0A0V0RHS0"/>